<dbReference type="GO" id="GO:0120015">
    <property type="term" value="F:sterol transfer activity"/>
    <property type="evidence" value="ECO:0007669"/>
    <property type="project" value="UniProtKB-ARBA"/>
</dbReference>
<keyword evidence="9" id="KW-0256">Endoplasmic reticulum</keyword>
<evidence type="ECO:0000256" key="9">
    <source>
        <dbReference type="ARBA" id="ARBA00022824"/>
    </source>
</evidence>
<keyword evidence="10 14" id="KW-0445">Lipid transport</keyword>
<dbReference type="InterPro" id="IPR000648">
    <property type="entry name" value="Oxysterol-bd"/>
</dbReference>
<dbReference type="InterPro" id="IPR018494">
    <property type="entry name" value="Oxysterol-bd_CS"/>
</dbReference>
<dbReference type="CDD" id="cd13287">
    <property type="entry name" value="PH_ORP3_ORP6_ORP7"/>
    <property type="match status" value="1"/>
</dbReference>
<keyword evidence="7" id="KW-0963">Cytoplasm</keyword>
<evidence type="ECO:0000256" key="14">
    <source>
        <dbReference type="RuleBase" id="RU003845"/>
    </source>
</evidence>
<feature type="domain" description="PH" evidence="16">
    <location>
        <begin position="41"/>
        <end position="136"/>
    </location>
</feature>
<evidence type="ECO:0000256" key="8">
    <source>
        <dbReference type="ARBA" id="ARBA00022553"/>
    </source>
</evidence>
<evidence type="ECO:0000256" key="2">
    <source>
        <dbReference type="ARBA" id="ARBA00004514"/>
    </source>
</evidence>
<dbReference type="SUPFAM" id="SSF144000">
    <property type="entry name" value="Oxysterol-binding protein-like"/>
    <property type="match status" value="1"/>
</dbReference>
<dbReference type="PROSITE" id="PS01013">
    <property type="entry name" value="OSBP"/>
    <property type="match status" value="1"/>
</dbReference>
<dbReference type="GO" id="GO:0005829">
    <property type="term" value="C:cytosol"/>
    <property type="evidence" value="ECO:0007669"/>
    <property type="project" value="UniProtKB-SubCell"/>
</dbReference>
<name>A0A8C9XXV0_SANLU</name>
<keyword evidence="11" id="KW-0446">Lipid-binding</keyword>
<evidence type="ECO:0000256" key="1">
    <source>
        <dbReference type="ARBA" id="ARBA00004236"/>
    </source>
</evidence>
<dbReference type="Pfam" id="PF15409">
    <property type="entry name" value="PH_8"/>
    <property type="match status" value="1"/>
</dbReference>
<reference evidence="17" key="2">
    <citation type="submission" date="2025-09" db="UniProtKB">
        <authorList>
            <consortium name="Ensembl"/>
        </authorList>
    </citation>
    <scope>IDENTIFICATION</scope>
</reference>
<dbReference type="PANTHER" id="PTHR10972">
    <property type="entry name" value="OXYSTEROL-BINDING PROTEIN-RELATED"/>
    <property type="match status" value="1"/>
</dbReference>
<dbReference type="Ensembl" id="ENSSLUT00000016297.1">
    <property type="protein sequence ID" value="ENSSLUP00000015782.1"/>
    <property type="gene ID" value="ENSSLUG00000007402.1"/>
</dbReference>
<sequence length="805" mass="91220">YLSIYLSIYLCMYIIKDWEVIDDLQVEMHAGGDNPHDMTTPGICEGYLLKRRKWPLKGWHKRYFVLEAGNLRYSKNQQDVSRGRFQGSLDVSHAVMSINKKSNQIDLDAGDILYHIKAKSHELFYIWVTKLQAHRLYKKHEAAHVHSSFLQTLSHGISSAGMVDSAGAPAGVLPSDNNAVNRKVSAWLQQSHNPDSCVQELNRCHLDLTELNRLIQKLQMLEGGQAFTNGDLKRIISIQVEFCSLSSSHLGSSPHLGASVPSIPDYVYSQLSPPTATSPEGKKIQQDICAISLRVLASLKTVHETLSQERQKLQEVWETNNIHQSKTAEVRFTLNLSSEFSGTYSFLARHSSHGPPSVADSAAEYFDASDILCGSSSEVSDESGLSDGSTTNSEPEEGHASATRKYRASISKSPNSFIPKSTGRRTTLPAHCPDNSHVGLMAILYNNIGKDLARVSMPAALNEPVNLLQRLCEELEYSELLDIASNTSDPYQRMVYIAAFAISSYSPVTFRNRYKPFNPVLGETYECVREDRGFRLISEQVCHHPPISACHAHSENFSFWQDQRWKNKFWGKSLEILPTGMVNVTLPRYGDHYEWNKVVTCIHNVLSQQRYLEHYGEVTIRNLNSNVCTCKITFVKSRYWGSDTNKNEVQGTVLDQSGSVIHRFGGLWHEGIYCDTLPTPKCVWKPNPQPKDHMLYYGFSTFAMELNELTPDLKPLLPPTDSRLRPDQRLLEDGKVDEADIKKDEIEEFHRERRKELSKMGQDHVPRFFKKAKDSCGRDVWLTNGTYWKLRENPGFANIENLTVW</sequence>
<reference evidence="17" key="1">
    <citation type="submission" date="2025-08" db="UniProtKB">
        <authorList>
            <consortium name="Ensembl"/>
        </authorList>
    </citation>
    <scope>IDENTIFICATION</scope>
</reference>
<dbReference type="Gene3D" id="2.30.29.30">
    <property type="entry name" value="Pleckstrin-homology domain (PH domain)/Phosphotyrosine-binding domain (PTB)"/>
    <property type="match status" value="1"/>
</dbReference>
<dbReference type="PANTHER" id="PTHR10972:SF146">
    <property type="entry name" value="OXYSTEROL-BINDING PROTEIN"/>
    <property type="match status" value="1"/>
</dbReference>
<evidence type="ECO:0000256" key="15">
    <source>
        <dbReference type="SAM" id="MobiDB-lite"/>
    </source>
</evidence>
<evidence type="ECO:0000256" key="10">
    <source>
        <dbReference type="ARBA" id="ARBA00023055"/>
    </source>
</evidence>
<evidence type="ECO:0000256" key="3">
    <source>
        <dbReference type="ARBA" id="ARBA00004586"/>
    </source>
</evidence>
<evidence type="ECO:0000256" key="12">
    <source>
        <dbReference type="ARBA" id="ARBA00023136"/>
    </source>
</evidence>
<keyword evidence="6" id="KW-1003">Cell membrane</keyword>
<dbReference type="PROSITE" id="PS50003">
    <property type="entry name" value="PH_DOMAIN"/>
    <property type="match status" value="1"/>
</dbReference>
<dbReference type="GO" id="GO:0005886">
    <property type="term" value="C:plasma membrane"/>
    <property type="evidence" value="ECO:0007669"/>
    <property type="project" value="UniProtKB-SubCell"/>
</dbReference>
<gene>
    <name evidence="17" type="primary">osbpl7</name>
</gene>
<dbReference type="Pfam" id="PF01237">
    <property type="entry name" value="Oxysterol_BP"/>
    <property type="match status" value="1"/>
</dbReference>
<keyword evidence="5 14" id="KW-0813">Transport</keyword>
<dbReference type="GO" id="GO:0031965">
    <property type="term" value="C:nuclear membrane"/>
    <property type="evidence" value="ECO:0007669"/>
    <property type="project" value="TreeGrafter"/>
</dbReference>
<proteinExistence type="inferred from homology"/>
<evidence type="ECO:0000256" key="6">
    <source>
        <dbReference type="ARBA" id="ARBA00022475"/>
    </source>
</evidence>
<dbReference type="GO" id="GO:0005789">
    <property type="term" value="C:endoplasmic reticulum membrane"/>
    <property type="evidence" value="ECO:0007669"/>
    <property type="project" value="UniProtKB-SubCell"/>
</dbReference>
<dbReference type="Proteomes" id="UP000694568">
    <property type="component" value="Unplaced"/>
</dbReference>
<dbReference type="SUPFAM" id="SSF50729">
    <property type="entry name" value="PH domain-like"/>
    <property type="match status" value="1"/>
</dbReference>
<evidence type="ECO:0000259" key="16">
    <source>
        <dbReference type="PROSITE" id="PS50003"/>
    </source>
</evidence>
<dbReference type="InterPro" id="IPR011993">
    <property type="entry name" value="PH-like_dom_sf"/>
</dbReference>
<evidence type="ECO:0000256" key="11">
    <source>
        <dbReference type="ARBA" id="ARBA00023121"/>
    </source>
</evidence>
<protein>
    <recommendedName>
        <fullName evidence="14">Oxysterol-binding protein</fullName>
    </recommendedName>
</protein>
<dbReference type="AlphaFoldDB" id="A0A8C9XXV0"/>
<dbReference type="GeneTree" id="ENSGT00940000157439"/>
<comment type="similarity">
    <text evidence="4 13">Belongs to the OSBP family.</text>
</comment>
<evidence type="ECO:0000256" key="4">
    <source>
        <dbReference type="ARBA" id="ARBA00008842"/>
    </source>
</evidence>
<comment type="subcellular location">
    <subcellularLocation>
        <location evidence="1">Cell membrane</location>
    </subcellularLocation>
    <subcellularLocation>
        <location evidence="2">Cytoplasm</location>
        <location evidence="2">Cytosol</location>
    </subcellularLocation>
    <subcellularLocation>
        <location evidence="3">Endoplasmic reticulum membrane</location>
    </subcellularLocation>
</comment>
<evidence type="ECO:0000256" key="5">
    <source>
        <dbReference type="ARBA" id="ARBA00022448"/>
    </source>
</evidence>
<keyword evidence="18" id="KW-1185">Reference proteome</keyword>
<dbReference type="SMART" id="SM00233">
    <property type="entry name" value="PH"/>
    <property type="match status" value="1"/>
</dbReference>
<feature type="region of interest" description="Disordered" evidence="15">
    <location>
        <begin position="377"/>
        <end position="430"/>
    </location>
</feature>
<keyword evidence="8" id="KW-0597">Phosphoprotein</keyword>
<dbReference type="FunFam" id="2.40.160.120:FF:000001">
    <property type="entry name" value="Oxysterol-binding protein"/>
    <property type="match status" value="1"/>
</dbReference>
<evidence type="ECO:0000256" key="7">
    <source>
        <dbReference type="ARBA" id="ARBA00022490"/>
    </source>
</evidence>
<keyword evidence="12" id="KW-0472">Membrane</keyword>
<evidence type="ECO:0000313" key="18">
    <source>
        <dbReference type="Proteomes" id="UP000694568"/>
    </source>
</evidence>
<feature type="compositionally biased region" description="Low complexity" evidence="15">
    <location>
        <begin position="377"/>
        <end position="389"/>
    </location>
</feature>
<feature type="compositionally biased region" description="Polar residues" evidence="15">
    <location>
        <begin position="410"/>
        <end position="419"/>
    </location>
</feature>
<dbReference type="InterPro" id="IPR037239">
    <property type="entry name" value="OSBP_sf"/>
</dbReference>
<dbReference type="FunFam" id="2.30.29.30:FF:000011">
    <property type="entry name" value="Oxysterol-binding protein"/>
    <property type="match status" value="1"/>
</dbReference>
<organism evidence="17 18">
    <name type="scientific">Sander lucioperca</name>
    <name type="common">Pike-perch</name>
    <name type="synonym">Perca lucioperca</name>
    <dbReference type="NCBI Taxonomy" id="283035"/>
    <lineage>
        <taxon>Eukaryota</taxon>
        <taxon>Metazoa</taxon>
        <taxon>Chordata</taxon>
        <taxon>Craniata</taxon>
        <taxon>Vertebrata</taxon>
        <taxon>Euteleostomi</taxon>
        <taxon>Actinopterygii</taxon>
        <taxon>Neopterygii</taxon>
        <taxon>Teleostei</taxon>
        <taxon>Neoteleostei</taxon>
        <taxon>Acanthomorphata</taxon>
        <taxon>Eupercaria</taxon>
        <taxon>Perciformes</taxon>
        <taxon>Percoidei</taxon>
        <taxon>Percidae</taxon>
        <taxon>Luciopercinae</taxon>
        <taxon>Sander</taxon>
    </lineage>
</organism>
<dbReference type="GO" id="GO:0006699">
    <property type="term" value="P:bile acid biosynthetic process"/>
    <property type="evidence" value="ECO:0007669"/>
    <property type="project" value="UniProtKB-ARBA"/>
</dbReference>
<dbReference type="InterPro" id="IPR041680">
    <property type="entry name" value="PH_8"/>
</dbReference>
<evidence type="ECO:0000256" key="13">
    <source>
        <dbReference type="RuleBase" id="RU003844"/>
    </source>
</evidence>
<accession>A0A8C9XXV0</accession>
<dbReference type="GO" id="GO:0015485">
    <property type="term" value="F:cholesterol binding"/>
    <property type="evidence" value="ECO:0007669"/>
    <property type="project" value="TreeGrafter"/>
</dbReference>
<dbReference type="GO" id="GO:0097038">
    <property type="term" value="C:perinuclear endoplasmic reticulum"/>
    <property type="evidence" value="ECO:0007669"/>
    <property type="project" value="TreeGrafter"/>
</dbReference>
<dbReference type="Gene3D" id="2.40.160.120">
    <property type="match status" value="1"/>
</dbReference>
<dbReference type="InterPro" id="IPR001849">
    <property type="entry name" value="PH_domain"/>
</dbReference>
<evidence type="ECO:0000313" key="17">
    <source>
        <dbReference type="Ensembl" id="ENSSLUP00000015782.1"/>
    </source>
</evidence>